<evidence type="ECO:0000313" key="3">
    <source>
        <dbReference type="Proteomes" id="UP000800036"/>
    </source>
</evidence>
<dbReference type="AlphaFoldDB" id="A0A6A5V000"/>
<dbReference type="OrthoDB" id="5229512at2759"/>
<feature type="region of interest" description="Disordered" evidence="1">
    <location>
        <begin position="1"/>
        <end position="21"/>
    </location>
</feature>
<gene>
    <name evidence="2" type="ORF">BU23DRAFT_601124</name>
</gene>
<evidence type="ECO:0000256" key="1">
    <source>
        <dbReference type="SAM" id="MobiDB-lite"/>
    </source>
</evidence>
<proteinExistence type="predicted"/>
<sequence length="224" mass="25443">MHRCASLDRHRDSPYKYSDTPRSNVQITGVVSSELATSVRNEIAANEAADCQTVINAMVQAKEEGQKCFRQRDFPEASPKWLDAAVDIERIRQGSSWASLVEQGGDVFLTRVAEIYFLTKLHIEHTELVGAAAGDIILLAEDALFMAREPITVGFWAAQWRWLPEDKHIAKRWYRQAMCIQLSRDLQRANVAEKLLEKALRLFPDDAAILKERDNIGAWKARGY</sequence>
<protein>
    <submittedName>
        <fullName evidence="2">Uncharacterized protein</fullName>
    </submittedName>
</protein>
<organism evidence="2 3">
    <name type="scientific">Bimuria novae-zelandiae CBS 107.79</name>
    <dbReference type="NCBI Taxonomy" id="1447943"/>
    <lineage>
        <taxon>Eukaryota</taxon>
        <taxon>Fungi</taxon>
        <taxon>Dikarya</taxon>
        <taxon>Ascomycota</taxon>
        <taxon>Pezizomycotina</taxon>
        <taxon>Dothideomycetes</taxon>
        <taxon>Pleosporomycetidae</taxon>
        <taxon>Pleosporales</taxon>
        <taxon>Massarineae</taxon>
        <taxon>Didymosphaeriaceae</taxon>
        <taxon>Bimuria</taxon>
    </lineage>
</organism>
<name>A0A6A5V000_9PLEO</name>
<reference evidence="2" key="1">
    <citation type="journal article" date="2020" name="Stud. Mycol.">
        <title>101 Dothideomycetes genomes: a test case for predicting lifestyles and emergence of pathogens.</title>
        <authorList>
            <person name="Haridas S."/>
            <person name="Albert R."/>
            <person name="Binder M."/>
            <person name="Bloem J."/>
            <person name="Labutti K."/>
            <person name="Salamov A."/>
            <person name="Andreopoulos B."/>
            <person name="Baker S."/>
            <person name="Barry K."/>
            <person name="Bills G."/>
            <person name="Bluhm B."/>
            <person name="Cannon C."/>
            <person name="Castanera R."/>
            <person name="Culley D."/>
            <person name="Daum C."/>
            <person name="Ezra D."/>
            <person name="Gonzalez J."/>
            <person name="Henrissat B."/>
            <person name="Kuo A."/>
            <person name="Liang C."/>
            <person name="Lipzen A."/>
            <person name="Lutzoni F."/>
            <person name="Magnuson J."/>
            <person name="Mondo S."/>
            <person name="Nolan M."/>
            <person name="Ohm R."/>
            <person name="Pangilinan J."/>
            <person name="Park H.-J."/>
            <person name="Ramirez L."/>
            <person name="Alfaro M."/>
            <person name="Sun H."/>
            <person name="Tritt A."/>
            <person name="Yoshinaga Y."/>
            <person name="Zwiers L.-H."/>
            <person name="Turgeon B."/>
            <person name="Goodwin S."/>
            <person name="Spatafora J."/>
            <person name="Crous P."/>
            <person name="Grigoriev I."/>
        </authorList>
    </citation>
    <scope>NUCLEOTIDE SEQUENCE</scope>
    <source>
        <strain evidence="2">CBS 107.79</strain>
    </source>
</reference>
<dbReference type="EMBL" id="ML976703">
    <property type="protein sequence ID" value="KAF1970198.1"/>
    <property type="molecule type" value="Genomic_DNA"/>
</dbReference>
<dbReference type="Proteomes" id="UP000800036">
    <property type="component" value="Unassembled WGS sequence"/>
</dbReference>
<accession>A0A6A5V000</accession>
<feature type="compositionally biased region" description="Basic and acidic residues" evidence="1">
    <location>
        <begin position="1"/>
        <end position="14"/>
    </location>
</feature>
<evidence type="ECO:0000313" key="2">
    <source>
        <dbReference type="EMBL" id="KAF1970198.1"/>
    </source>
</evidence>
<keyword evidence="3" id="KW-1185">Reference proteome</keyword>